<feature type="domain" description="IFT121-like zinc finger" evidence="9">
    <location>
        <begin position="1055"/>
        <end position="1096"/>
    </location>
</feature>
<evidence type="ECO:0000256" key="5">
    <source>
        <dbReference type="ARBA" id="ARBA00022794"/>
    </source>
</evidence>
<keyword evidence="3" id="KW-0853">WD repeat</keyword>
<dbReference type="EMBL" id="DS113197">
    <property type="protein sequence ID" value="EAY20525.1"/>
    <property type="molecule type" value="Genomic_DNA"/>
</dbReference>
<reference evidence="13" key="2">
    <citation type="journal article" date="2007" name="Science">
        <title>Draft genome sequence of the sexually transmitted pathogen Trichomonas vaginalis.</title>
        <authorList>
            <person name="Carlton J.M."/>
            <person name="Hirt R.P."/>
            <person name="Silva J.C."/>
            <person name="Delcher A.L."/>
            <person name="Schatz M."/>
            <person name="Zhao Q."/>
            <person name="Wortman J.R."/>
            <person name="Bidwell S.L."/>
            <person name="Alsmark U.C.M."/>
            <person name="Besteiro S."/>
            <person name="Sicheritz-Ponten T."/>
            <person name="Noel C.J."/>
            <person name="Dacks J.B."/>
            <person name="Foster P.G."/>
            <person name="Simillion C."/>
            <person name="Van de Peer Y."/>
            <person name="Miranda-Saavedra D."/>
            <person name="Barton G.J."/>
            <person name="Westrop G.D."/>
            <person name="Mueller S."/>
            <person name="Dessi D."/>
            <person name="Fiori P.L."/>
            <person name="Ren Q."/>
            <person name="Paulsen I."/>
            <person name="Zhang H."/>
            <person name="Bastida-Corcuera F.D."/>
            <person name="Simoes-Barbosa A."/>
            <person name="Brown M.T."/>
            <person name="Hayes R.D."/>
            <person name="Mukherjee M."/>
            <person name="Okumura C.Y."/>
            <person name="Schneider R."/>
            <person name="Smith A.J."/>
            <person name="Vanacova S."/>
            <person name="Villalvazo M."/>
            <person name="Haas B.J."/>
            <person name="Pertea M."/>
            <person name="Feldblyum T.V."/>
            <person name="Utterback T.R."/>
            <person name="Shu C.L."/>
            <person name="Osoegawa K."/>
            <person name="de Jong P.J."/>
            <person name="Hrdy I."/>
            <person name="Horvathova L."/>
            <person name="Zubacova Z."/>
            <person name="Dolezal P."/>
            <person name="Malik S.B."/>
            <person name="Logsdon J.M. Jr."/>
            <person name="Henze K."/>
            <person name="Gupta A."/>
            <person name="Wang C.C."/>
            <person name="Dunne R.L."/>
            <person name="Upcroft J.A."/>
            <person name="Upcroft P."/>
            <person name="White O."/>
            <person name="Salzberg S.L."/>
            <person name="Tang P."/>
            <person name="Chiu C.-H."/>
            <person name="Lee Y.-S."/>
            <person name="Embley T.M."/>
            <person name="Coombs G.H."/>
            <person name="Mottram J.C."/>
            <person name="Tachezy J."/>
            <person name="Fraser-Liggett C.M."/>
            <person name="Johnson P.J."/>
        </authorList>
    </citation>
    <scope>NUCLEOTIDE SEQUENCE [LARGE SCALE GENOMIC DNA]</scope>
    <source>
        <strain evidence="13">G3</strain>
    </source>
</reference>
<feature type="domain" description="IFT121 second beta-propeller" evidence="10">
    <location>
        <begin position="422"/>
        <end position="571"/>
    </location>
</feature>
<dbReference type="InParanoid" id="A2DGC9"/>
<proteinExistence type="predicted"/>
<evidence type="ECO:0000313" key="14">
    <source>
        <dbReference type="Proteomes" id="UP000001542"/>
    </source>
</evidence>
<dbReference type="PANTHER" id="PTHR15722:SF8">
    <property type="entry name" value="ANAPHASE-PROMOTING COMPLEX SUBUNIT 4-LIKE WD40 DOMAIN-CONTAINING PROTEIN"/>
    <property type="match status" value="1"/>
</dbReference>
<dbReference type="VEuPathDB" id="TrichDB:TVAGG3_0966720"/>
<dbReference type="eggNOG" id="KOG2041">
    <property type="taxonomic scope" value="Eukaryota"/>
</dbReference>
<keyword evidence="7" id="KW-0206">Cytoskeleton</keyword>
<keyword evidence="6" id="KW-0969">Cilium</keyword>
<dbReference type="KEGG" id="tva:5466063"/>
<dbReference type="GO" id="GO:0036064">
    <property type="term" value="C:ciliary basal body"/>
    <property type="evidence" value="ECO:0000318"/>
    <property type="project" value="GO_Central"/>
</dbReference>
<dbReference type="SMART" id="SM00320">
    <property type="entry name" value="WD40"/>
    <property type="match status" value="4"/>
</dbReference>
<protein>
    <submittedName>
        <fullName evidence="13">WD repeat protein, putative</fullName>
    </submittedName>
</protein>
<dbReference type="SUPFAM" id="SSF48452">
    <property type="entry name" value="TPR-like"/>
    <property type="match status" value="1"/>
</dbReference>
<dbReference type="GO" id="GO:0005930">
    <property type="term" value="C:axoneme"/>
    <property type="evidence" value="ECO:0000318"/>
    <property type="project" value="GO_Central"/>
</dbReference>
<keyword evidence="4" id="KW-0677">Repeat</keyword>
<name>A2DGC9_TRIV3</name>
<dbReference type="InterPro" id="IPR057361">
    <property type="entry name" value="TPR_WDR35"/>
</dbReference>
<dbReference type="InterPro" id="IPR056170">
    <property type="entry name" value="Znf_IFT121-like"/>
</dbReference>
<keyword evidence="14" id="KW-1185">Reference proteome</keyword>
<dbReference type="Pfam" id="PF25170">
    <property type="entry name" value="TPR_WDR35"/>
    <property type="match status" value="1"/>
</dbReference>
<dbReference type="STRING" id="5722.A2DGC9"/>
<keyword evidence="8" id="KW-0966">Cell projection</keyword>
<evidence type="ECO:0000256" key="6">
    <source>
        <dbReference type="ARBA" id="ARBA00023069"/>
    </source>
</evidence>
<dbReference type="OrthoDB" id="10260567at2759"/>
<keyword evidence="2" id="KW-0963">Cytoplasm</keyword>
<dbReference type="SMR" id="A2DGC9"/>
<keyword evidence="5" id="KW-0970">Cilium biogenesis/degradation</keyword>
<dbReference type="VEuPathDB" id="TrichDB:TVAG_238970"/>
<evidence type="ECO:0000256" key="2">
    <source>
        <dbReference type="ARBA" id="ARBA00022490"/>
    </source>
</evidence>
<evidence type="ECO:0000256" key="1">
    <source>
        <dbReference type="ARBA" id="ARBA00004120"/>
    </source>
</evidence>
<evidence type="ECO:0000256" key="7">
    <source>
        <dbReference type="ARBA" id="ARBA00023212"/>
    </source>
</evidence>
<sequence length="1098" mass="123031">MKSSNENPMLRMSWNRSNGLIAGGYSDGMISLFNVTPSREQPGSIQVETSEVISVHNKKITALSWSDNGKYFSSGDSSGKIAFFAKKEKGWKNIVNNSSVNSSVNNISWSKKNNILAIAYQDGTCACVGNEGNLHWSNMMRQVLEFLEWSPNSKVLLGGTIYGEILIIDSKGVEINTVPLPCLSNSKTEPKLVALEWHKRAEYGLLIAFRDGQIQLMRNESDSQPFVITMELEISTATWFKNGQNFVAAGIKPNGRAVAIFFNAHGDNIRELELQGKEIHAISLDPTDTSLAIASDHHFCLAQIVPSIIWAYSNNVLCYCYSKNNDNMYHAIFFNRKSGERRIQQFKDVLTLSAHSGFFTFATKTGAEDATITVTNTIGVALTSAQIPFIPFQSSSHGQTTALVSQNKICVWRFQEDEQPQIIDFHDPITAAHLTAKCLYISAGAQIVVLDMPSLAEITRYTINFSCEMIGANANGSLLSLNDSYGTVQFFSTEEKRIVGPVCKEVWASAWSNDNPDQFAALERQKLVVFNDLDSEEPVSCLSHIAEFTDLEILTVDLLWLLKDPQNPSPRYFRVHQTKQLRQLQQMLSARPETSVEDIFAFCKKENKTKLWDSFAETVMLEMNFSLTERCYLETTNYKGLQFVKRIRTVKDPNIQRAQVLSYLGRFDEAESIYLSMDRLDLAVEMRRSIGDFHHVLKIMGNGVGDDETIAAAYTARGDELCEQGHWSEAAMAYSQARNDEKLMKARFLAQDYDGLERQMMALPAQSPLLHKIGEMFVAIGAVDDAVTAFTSCGDIAAAIDACAKMNHWKPALKLASRGRNEEIKARMVKYAEDLIANGQRASAVDFYVRAGLNVEAAKLLLKAGDEILAVGDDFISAKMCYIFAGIQLEQQRKGAFDGSATAEERLDGLMREDEVTTSGLHREVWRKAEGVHFLLLANRFFQERKYKDALVAACRVFDDYSDIVGEARAASLLALCGLKKRFFGQCSRAMTTLEHSDELPQAQREKFEDLAIDIFTRNQPVDQESLGIVQCPKCSGVVSNLQSQCPECGERMKVCTYTARLIDGQNYWECKYCKHYVMIDAVDELRYCPLCHHKITQ</sequence>
<organism evidence="13 14">
    <name type="scientific">Trichomonas vaginalis (strain ATCC PRA-98 / G3)</name>
    <dbReference type="NCBI Taxonomy" id="412133"/>
    <lineage>
        <taxon>Eukaryota</taxon>
        <taxon>Metamonada</taxon>
        <taxon>Parabasalia</taxon>
        <taxon>Trichomonadida</taxon>
        <taxon>Trichomonadidae</taxon>
        <taxon>Trichomonas</taxon>
    </lineage>
</organism>
<dbReference type="InterPro" id="IPR056158">
    <property type="entry name" value="Beta-prop_IFT121_2nd"/>
</dbReference>
<evidence type="ECO:0000256" key="8">
    <source>
        <dbReference type="ARBA" id="ARBA00023273"/>
    </source>
</evidence>
<dbReference type="InterPro" id="IPR057979">
    <property type="entry name" value="TPR_IFT121"/>
</dbReference>
<dbReference type="SUPFAM" id="SSF50978">
    <property type="entry name" value="WD40 repeat-like"/>
    <property type="match status" value="1"/>
</dbReference>
<dbReference type="SUPFAM" id="SSF69322">
    <property type="entry name" value="Tricorn protease domain 2"/>
    <property type="match status" value="1"/>
</dbReference>
<dbReference type="Gene3D" id="1.25.40.470">
    <property type="match status" value="1"/>
</dbReference>
<evidence type="ECO:0000256" key="3">
    <source>
        <dbReference type="ARBA" id="ARBA00022574"/>
    </source>
</evidence>
<accession>A2DGC9</accession>
<dbReference type="InterPro" id="IPR036322">
    <property type="entry name" value="WD40_repeat_dom_sf"/>
</dbReference>
<dbReference type="AlphaFoldDB" id="A2DGC9"/>
<evidence type="ECO:0000259" key="9">
    <source>
        <dbReference type="Pfam" id="PF23145"/>
    </source>
</evidence>
<evidence type="ECO:0000256" key="4">
    <source>
        <dbReference type="ARBA" id="ARBA00022737"/>
    </source>
</evidence>
<dbReference type="InterPro" id="IPR056159">
    <property type="entry name" value="Beta-prop_IFT121_TULP_N"/>
</dbReference>
<dbReference type="InterPro" id="IPR001680">
    <property type="entry name" value="WD40_rpt"/>
</dbReference>
<feature type="domain" description="IFT121 second beta-propeller" evidence="10">
    <location>
        <begin position="310"/>
        <end position="419"/>
    </location>
</feature>
<dbReference type="Proteomes" id="UP000001542">
    <property type="component" value="Unassembled WGS sequence"/>
</dbReference>
<evidence type="ECO:0000259" key="12">
    <source>
        <dbReference type="Pfam" id="PF25768"/>
    </source>
</evidence>
<feature type="domain" description="IFT121-like TPR repeats" evidence="12">
    <location>
        <begin position="924"/>
        <end position="1023"/>
    </location>
</feature>
<gene>
    <name evidence="13" type="ORF">TVAG_238970</name>
</gene>
<evidence type="ECO:0000313" key="13">
    <source>
        <dbReference type="EMBL" id="EAY20525.1"/>
    </source>
</evidence>
<feature type="domain" description="IFT121/TULP4 N-terminal" evidence="11">
    <location>
        <begin position="5"/>
        <end position="304"/>
    </location>
</feature>
<dbReference type="PANTHER" id="PTHR15722">
    <property type="entry name" value="IFT140/172-RELATED"/>
    <property type="match status" value="1"/>
</dbReference>
<evidence type="ECO:0000259" key="10">
    <source>
        <dbReference type="Pfam" id="PF23390"/>
    </source>
</evidence>
<dbReference type="Pfam" id="PF23390">
    <property type="entry name" value="Beta-prop_WDR35_2nd"/>
    <property type="match status" value="2"/>
</dbReference>
<dbReference type="Pfam" id="PF24797">
    <property type="entry name" value="Beta-prop_WDR35_TULP_N"/>
    <property type="match status" value="1"/>
</dbReference>
<dbReference type="InterPro" id="IPR015943">
    <property type="entry name" value="WD40/YVTN_repeat-like_dom_sf"/>
</dbReference>
<evidence type="ECO:0000259" key="11">
    <source>
        <dbReference type="Pfam" id="PF24797"/>
    </source>
</evidence>
<dbReference type="Pfam" id="PF23145">
    <property type="entry name" value="Zf_2nd_IFT121"/>
    <property type="match status" value="1"/>
</dbReference>
<dbReference type="InterPro" id="IPR011990">
    <property type="entry name" value="TPR-like_helical_dom_sf"/>
</dbReference>
<dbReference type="Pfam" id="PF25768">
    <property type="entry name" value="TPR_IFT121"/>
    <property type="match status" value="1"/>
</dbReference>
<dbReference type="GO" id="GO:0042073">
    <property type="term" value="P:intraciliary transport"/>
    <property type="evidence" value="ECO:0000318"/>
    <property type="project" value="GO_Central"/>
</dbReference>
<reference evidence="13" key="1">
    <citation type="submission" date="2006-10" db="EMBL/GenBank/DDBJ databases">
        <authorList>
            <person name="Amadeo P."/>
            <person name="Zhao Q."/>
            <person name="Wortman J."/>
            <person name="Fraser-Liggett C."/>
            <person name="Carlton J."/>
        </authorList>
    </citation>
    <scope>NUCLEOTIDE SEQUENCE</scope>
    <source>
        <strain evidence="13">G3</strain>
    </source>
</reference>
<dbReference type="Gene3D" id="2.130.10.10">
    <property type="entry name" value="YVTN repeat-like/Quinoprotein amine dehydrogenase"/>
    <property type="match status" value="2"/>
</dbReference>
<comment type="subcellular location">
    <subcellularLocation>
        <location evidence="1">Cytoplasm</location>
        <location evidence="1">Cytoskeleton</location>
        <location evidence="1">Cilium basal body</location>
    </subcellularLocation>
</comment>
<dbReference type="RefSeq" id="XP_001581511.1">
    <property type="nucleotide sequence ID" value="XM_001581461.1"/>
</dbReference>